<evidence type="ECO:0000313" key="5">
    <source>
        <dbReference type="Proteomes" id="UP000315226"/>
    </source>
</evidence>
<dbReference type="EMBL" id="BJMN01000013">
    <property type="protein sequence ID" value="GEB56602.1"/>
    <property type="molecule type" value="Genomic_DNA"/>
</dbReference>
<dbReference type="CDD" id="cd04301">
    <property type="entry name" value="NAT_SF"/>
    <property type="match status" value="1"/>
</dbReference>
<evidence type="ECO:0000256" key="1">
    <source>
        <dbReference type="ARBA" id="ARBA00022679"/>
    </source>
</evidence>
<dbReference type="PANTHER" id="PTHR43877:SF2">
    <property type="entry name" value="AMINOALKYLPHOSPHONATE N-ACETYLTRANSFERASE-RELATED"/>
    <property type="match status" value="1"/>
</dbReference>
<comment type="caution">
    <text evidence="4">The sequence shown here is derived from an EMBL/GenBank/DDBJ whole genome shotgun (WGS) entry which is preliminary data.</text>
</comment>
<keyword evidence="2" id="KW-0012">Acyltransferase</keyword>
<dbReference type="SUPFAM" id="SSF55729">
    <property type="entry name" value="Acyl-CoA N-acyltransferases (Nat)"/>
    <property type="match status" value="1"/>
</dbReference>
<dbReference type="Pfam" id="PF13673">
    <property type="entry name" value="Acetyltransf_10"/>
    <property type="match status" value="1"/>
</dbReference>
<dbReference type="Proteomes" id="UP000315226">
    <property type="component" value="Unassembled WGS sequence"/>
</dbReference>
<feature type="domain" description="N-acetyltransferase" evidence="3">
    <location>
        <begin position="15"/>
        <end position="180"/>
    </location>
</feature>
<dbReference type="OrthoDB" id="1188001at2"/>
<keyword evidence="1 4" id="KW-0808">Transferase</keyword>
<evidence type="ECO:0000259" key="3">
    <source>
        <dbReference type="PROSITE" id="PS51186"/>
    </source>
</evidence>
<organism evidence="4 5">
    <name type="scientific">Streptomyces gardneri</name>
    <dbReference type="NCBI Taxonomy" id="66892"/>
    <lineage>
        <taxon>Bacteria</taxon>
        <taxon>Bacillati</taxon>
        <taxon>Actinomycetota</taxon>
        <taxon>Actinomycetes</taxon>
        <taxon>Kitasatosporales</taxon>
        <taxon>Streptomycetaceae</taxon>
        <taxon>Streptomyces</taxon>
    </lineage>
</organism>
<accession>A0A4Y3RFZ2</accession>
<reference evidence="4 5" key="1">
    <citation type="submission" date="2019-06" db="EMBL/GenBank/DDBJ databases">
        <title>Whole genome shotgun sequence of Streptomyces gardneri NBRC 12865.</title>
        <authorList>
            <person name="Hosoyama A."/>
            <person name="Uohara A."/>
            <person name="Ohji S."/>
            <person name="Ichikawa N."/>
        </authorList>
    </citation>
    <scope>NUCLEOTIDE SEQUENCE [LARGE SCALE GENOMIC DNA]</scope>
    <source>
        <strain evidence="4 5">NBRC 12865</strain>
    </source>
</reference>
<proteinExistence type="predicted"/>
<keyword evidence="5" id="KW-1185">Reference proteome</keyword>
<protein>
    <submittedName>
        <fullName evidence="4">N-acetyltransferase</fullName>
    </submittedName>
</protein>
<name>A0A4Y3RFZ2_9ACTN</name>
<dbReference type="Gene3D" id="3.40.630.30">
    <property type="match status" value="1"/>
</dbReference>
<evidence type="ECO:0000313" key="4">
    <source>
        <dbReference type="EMBL" id="GEB56602.1"/>
    </source>
</evidence>
<dbReference type="PROSITE" id="PS51186">
    <property type="entry name" value="GNAT"/>
    <property type="match status" value="1"/>
</dbReference>
<gene>
    <name evidence="4" type="ORF">SGA01_22070</name>
</gene>
<dbReference type="InterPro" id="IPR016181">
    <property type="entry name" value="Acyl_CoA_acyltransferase"/>
</dbReference>
<sequence length="180" mass="19706">MSGHTFTVISMTTQVTFRQADDGDLDLLVGLFDGAAAWMLQNGIDQWKPGGKGAEHFRARIAGGEVWLASHGERVVGAYELWWEDREVWGPQPPVAGYVHRLMTDREAAPAGAGRVLLAHAEERIAASGRTLARLDCETRNPRLGTYYEGAGYTALAPLLEKVGPDGRRYTVTLMEKPLA</sequence>
<evidence type="ECO:0000256" key="2">
    <source>
        <dbReference type="ARBA" id="ARBA00023315"/>
    </source>
</evidence>
<dbReference type="InterPro" id="IPR050832">
    <property type="entry name" value="Bact_Acetyltransf"/>
</dbReference>
<dbReference type="PANTHER" id="PTHR43877">
    <property type="entry name" value="AMINOALKYLPHOSPHONATE N-ACETYLTRANSFERASE-RELATED-RELATED"/>
    <property type="match status" value="1"/>
</dbReference>
<dbReference type="GO" id="GO:0016747">
    <property type="term" value="F:acyltransferase activity, transferring groups other than amino-acyl groups"/>
    <property type="evidence" value="ECO:0007669"/>
    <property type="project" value="InterPro"/>
</dbReference>
<dbReference type="InterPro" id="IPR000182">
    <property type="entry name" value="GNAT_dom"/>
</dbReference>
<dbReference type="AlphaFoldDB" id="A0A4Y3RFZ2"/>